<proteinExistence type="predicted"/>
<name>A0AAD1BV79_METFU</name>
<sequence>MVFKEDATLGINYNVPAGTTCANLPTYANAPVPVYLRLVSPK</sequence>
<organism evidence="1 2">
    <name type="scientific">Metapseudomonas furukawaii</name>
    <name type="common">Pseudomonas furukawaii</name>
    <dbReference type="NCBI Taxonomy" id="1149133"/>
    <lineage>
        <taxon>Bacteria</taxon>
        <taxon>Pseudomonadati</taxon>
        <taxon>Pseudomonadota</taxon>
        <taxon>Gammaproteobacteria</taxon>
        <taxon>Pseudomonadales</taxon>
        <taxon>Pseudomonadaceae</taxon>
        <taxon>Metapseudomonas</taxon>
    </lineage>
</organism>
<dbReference type="AlphaFoldDB" id="A0AAD1BV79"/>
<accession>A0AAD1BV79</accession>
<keyword evidence="2" id="KW-1185">Reference proteome</keyword>
<evidence type="ECO:0000313" key="1">
    <source>
        <dbReference type="EMBL" id="BAU71956.1"/>
    </source>
</evidence>
<reference evidence="1 2" key="2">
    <citation type="journal article" date="2017" name="Int. J. Syst. Evol. Microbiol.">
        <title>Pseudomonas furukawaii sp. nov., a polychlorinated biphenyl-degrading bacterium isolated from biphenyl-contaminated soil in Japan.</title>
        <authorList>
            <person name="Kimura N."/>
            <person name="Watanabe T."/>
            <person name="Suenaga H."/>
            <person name="Fujihara H."/>
            <person name="Futagami T."/>
            <person name="Goto M."/>
            <person name="Hanada S."/>
            <person name="Hirose J."/>
        </authorList>
    </citation>
    <scope>NUCLEOTIDE SEQUENCE [LARGE SCALE GENOMIC DNA]</scope>
    <source>
        <strain evidence="2">DSM 10086 / NBRC 110670 / KF707</strain>
    </source>
</reference>
<evidence type="ECO:0000313" key="2">
    <source>
        <dbReference type="Proteomes" id="UP000218554"/>
    </source>
</evidence>
<protein>
    <submittedName>
        <fullName evidence="1">Uncharacterized protein</fullName>
    </submittedName>
</protein>
<dbReference type="Proteomes" id="UP000218554">
    <property type="component" value="Chromosome"/>
</dbReference>
<reference evidence="2" key="1">
    <citation type="submission" date="2015-05" db="EMBL/GenBank/DDBJ databases">
        <title>Draft genome sequencing of a biphenyl-degrading bacterium, Pseudomonas balearica KF707 (=NBRC110670).</title>
        <authorList>
            <person name="Kimura N."/>
            <person name="Hirose J."/>
            <person name="Watanabe T."/>
            <person name="Suenaga H."/>
            <person name="Fujihara H."/>
            <person name="Noguchi M."/>
            <person name="Hashimoto M."/>
            <person name="Shimodaira J."/>
            <person name="Tsuchikane K."/>
            <person name="Hosoyama A."/>
            <person name="Yamazoe A."/>
            <person name="Fujita N."/>
            <person name="Furukawa K."/>
        </authorList>
    </citation>
    <scope>NUCLEOTIDE SEQUENCE [LARGE SCALE GENOMIC DNA]</scope>
    <source>
        <strain evidence="2">DSM 10086 / NBRC 110670 / KF707</strain>
    </source>
</reference>
<gene>
    <name evidence="1" type="ORF">KF707C_2680</name>
</gene>
<dbReference type="KEGG" id="pfuw:KF707C_2680"/>
<dbReference type="EMBL" id="AP014862">
    <property type="protein sequence ID" value="BAU71956.1"/>
    <property type="molecule type" value="Genomic_DNA"/>
</dbReference>